<dbReference type="AlphaFoldDB" id="A0A398CNG7"/>
<dbReference type="InterPro" id="IPR050832">
    <property type="entry name" value="Bact_Acetyltransf"/>
</dbReference>
<dbReference type="EMBL" id="QXJM01000023">
    <property type="protein sequence ID" value="RIE04906.1"/>
    <property type="molecule type" value="Genomic_DNA"/>
</dbReference>
<dbReference type="Gene3D" id="3.40.630.30">
    <property type="match status" value="1"/>
</dbReference>
<evidence type="ECO:0000256" key="1">
    <source>
        <dbReference type="ARBA" id="ARBA00022679"/>
    </source>
</evidence>
<dbReference type="PROSITE" id="PS51186">
    <property type="entry name" value="GNAT"/>
    <property type="match status" value="1"/>
</dbReference>
<proteinExistence type="predicted"/>
<accession>A0A398CNG7</accession>
<evidence type="ECO:0000256" key="2">
    <source>
        <dbReference type="ARBA" id="ARBA00023315"/>
    </source>
</evidence>
<feature type="domain" description="N-acetyltransferase" evidence="3">
    <location>
        <begin position="1"/>
        <end position="147"/>
    </location>
</feature>
<sequence>MQIVRAESAHLDELAPLFDLYRQFYGQSSNEAAAREYLEQRMHAAESVVFIAMENGRGVGFTQLYPTFSSISIKRSLILNDLFVHSDFRRRGIAEKLLHAAKSYAIETGAKALSLSTASDNESAQRLYESFGFEKDTSFFHYDLLVN</sequence>
<organism evidence="4 5">
    <name type="scientific">Cohnella faecalis</name>
    <dbReference type="NCBI Taxonomy" id="2315694"/>
    <lineage>
        <taxon>Bacteria</taxon>
        <taxon>Bacillati</taxon>
        <taxon>Bacillota</taxon>
        <taxon>Bacilli</taxon>
        <taxon>Bacillales</taxon>
        <taxon>Paenibacillaceae</taxon>
        <taxon>Cohnella</taxon>
    </lineage>
</organism>
<gene>
    <name evidence="4" type="ORF">D3H35_04990</name>
</gene>
<dbReference type="OrthoDB" id="9792929at2"/>
<keyword evidence="2" id="KW-0012">Acyltransferase</keyword>
<dbReference type="PANTHER" id="PTHR43877">
    <property type="entry name" value="AMINOALKYLPHOSPHONATE N-ACETYLTRANSFERASE-RELATED-RELATED"/>
    <property type="match status" value="1"/>
</dbReference>
<dbReference type="Proteomes" id="UP000266340">
    <property type="component" value="Unassembled WGS sequence"/>
</dbReference>
<evidence type="ECO:0000259" key="3">
    <source>
        <dbReference type="PROSITE" id="PS51186"/>
    </source>
</evidence>
<evidence type="ECO:0000313" key="4">
    <source>
        <dbReference type="EMBL" id="RIE04906.1"/>
    </source>
</evidence>
<keyword evidence="1 4" id="KW-0808">Transferase</keyword>
<keyword evidence="5" id="KW-1185">Reference proteome</keyword>
<protein>
    <submittedName>
        <fullName evidence="4">GNAT family N-acetyltransferase</fullName>
    </submittedName>
</protein>
<dbReference type="SUPFAM" id="SSF55729">
    <property type="entry name" value="Acyl-CoA N-acyltransferases (Nat)"/>
    <property type="match status" value="1"/>
</dbReference>
<name>A0A398CNG7_9BACL</name>
<evidence type="ECO:0000313" key="5">
    <source>
        <dbReference type="Proteomes" id="UP000266340"/>
    </source>
</evidence>
<comment type="caution">
    <text evidence="4">The sequence shown here is derived from an EMBL/GenBank/DDBJ whole genome shotgun (WGS) entry which is preliminary data.</text>
</comment>
<dbReference type="PANTHER" id="PTHR43877:SF2">
    <property type="entry name" value="AMINOALKYLPHOSPHONATE N-ACETYLTRANSFERASE-RELATED"/>
    <property type="match status" value="1"/>
</dbReference>
<dbReference type="GO" id="GO:0016747">
    <property type="term" value="F:acyltransferase activity, transferring groups other than amino-acyl groups"/>
    <property type="evidence" value="ECO:0007669"/>
    <property type="project" value="InterPro"/>
</dbReference>
<reference evidence="4 5" key="1">
    <citation type="submission" date="2018-09" db="EMBL/GenBank/DDBJ databases">
        <title>Cohnella cavernae sp. nov., isolated from a karst cave.</title>
        <authorList>
            <person name="Zhu H."/>
        </authorList>
    </citation>
    <scope>NUCLEOTIDE SEQUENCE [LARGE SCALE GENOMIC DNA]</scope>
    <source>
        <strain evidence="4 5">K2E09-144</strain>
    </source>
</reference>
<dbReference type="InterPro" id="IPR016181">
    <property type="entry name" value="Acyl_CoA_acyltransferase"/>
</dbReference>
<dbReference type="Pfam" id="PF00583">
    <property type="entry name" value="Acetyltransf_1"/>
    <property type="match status" value="1"/>
</dbReference>
<dbReference type="InterPro" id="IPR000182">
    <property type="entry name" value="GNAT_dom"/>
</dbReference>
<dbReference type="CDD" id="cd04301">
    <property type="entry name" value="NAT_SF"/>
    <property type="match status" value="1"/>
</dbReference>